<organism evidence="1 2">
    <name type="scientific">Emticicia aquatilis</name>
    <dbReference type="NCBI Taxonomy" id="1537369"/>
    <lineage>
        <taxon>Bacteria</taxon>
        <taxon>Pseudomonadati</taxon>
        <taxon>Bacteroidota</taxon>
        <taxon>Cytophagia</taxon>
        <taxon>Cytophagales</taxon>
        <taxon>Leadbetterellaceae</taxon>
        <taxon>Emticicia</taxon>
    </lineage>
</organism>
<evidence type="ECO:0000313" key="1">
    <source>
        <dbReference type="EMBL" id="GGD70020.1"/>
    </source>
</evidence>
<evidence type="ECO:0008006" key="3">
    <source>
        <dbReference type="Google" id="ProtNLM"/>
    </source>
</evidence>
<reference evidence="1" key="1">
    <citation type="journal article" date="2014" name="Int. J. Syst. Evol. Microbiol.">
        <title>Complete genome sequence of Corynebacterium casei LMG S-19264T (=DSM 44701T), isolated from a smear-ripened cheese.</title>
        <authorList>
            <consortium name="US DOE Joint Genome Institute (JGI-PGF)"/>
            <person name="Walter F."/>
            <person name="Albersmeier A."/>
            <person name="Kalinowski J."/>
            <person name="Ruckert C."/>
        </authorList>
    </citation>
    <scope>NUCLEOTIDE SEQUENCE</scope>
    <source>
        <strain evidence="1">CGMCC 1.15958</strain>
    </source>
</reference>
<protein>
    <recommendedName>
        <fullName evidence="3">Prokaryotic RING finger family 4</fullName>
    </recommendedName>
</protein>
<keyword evidence="2" id="KW-1185">Reference proteome</keyword>
<dbReference type="Proteomes" id="UP000609064">
    <property type="component" value="Unassembled WGS sequence"/>
</dbReference>
<dbReference type="AlphaFoldDB" id="A0A917DTP5"/>
<gene>
    <name evidence="1" type="ORF">GCM10011514_37600</name>
</gene>
<name>A0A917DTP5_9BACT</name>
<dbReference type="RefSeq" id="WP_188768245.1">
    <property type="nucleotide sequence ID" value="NZ_BMKK01000008.1"/>
</dbReference>
<reference evidence="1" key="2">
    <citation type="submission" date="2020-09" db="EMBL/GenBank/DDBJ databases">
        <authorList>
            <person name="Sun Q."/>
            <person name="Zhou Y."/>
        </authorList>
    </citation>
    <scope>NUCLEOTIDE SEQUENCE</scope>
    <source>
        <strain evidence="1">CGMCC 1.15958</strain>
    </source>
</reference>
<dbReference type="EMBL" id="BMKK01000008">
    <property type="protein sequence ID" value="GGD70020.1"/>
    <property type="molecule type" value="Genomic_DNA"/>
</dbReference>
<comment type="caution">
    <text evidence="1">The sequence shown here is derived from an EMBL/GenBank/DDBJ whole genome shotgun (WGS) entry which is preliminary data.</text>
</comment>
<sequence>MKKLLKVSLRQNAIFIANASIIGSQKELKGTTSVLVANLSKLGFDVSEPLLKALNQTSPQFQLEVLKTFQEVMGANKNWTPLVKGWDVPTGETITDHIITYFVNIFGGKGTRLGCGHIIPVNTFPLERYNGCPFCGTPFEFGKIENYGQGSKKKTLELLTEEELESFLKDLLTSKTALDATQVDSLKILLTALPLPTVQIGMKETLMIVIDTFIAQNQADKASVLFNSPNEILRYLWYKHTGFLQIIEPKTIVKRHAKNNKHLGTWLDTSGKARFEKIADLKLKYSRKESLMVAKWLNNLDLDADKACEIMHPKRGMWIRFIRALRLAEYSKRVGFENLAALLDTFYNKTYEVWQGKVNHYRLKSDDVETFRLLKQRPGLFARSLFANMLWFGADETLAAFSEVIDKVPARLVFTLNMYAQNYFNPNSTRAVKPLGGVAKHIPANQLLDMYDAEQLAAMQSKIEDLCLLAMKKRFEKIENPNKTMFIDPQLFKIPVAIGDRSDSIQDLPVALVGTRFAVEGDTVRLFMQWGQGLPAQHMDMDLSCQIAYDNSLDFCSYSQLRTKGCKHSGDMRSIPNRVGTAEYIDLNISKLEQEGAKFVSFVCNAYSNGSITPNMIVGWMNSNHPMRISESTGVAYDPSCVQHQVRITQGLAKGLVFGVLDVKNREIIWLEMPFQGQVVQELNLKGINALLAKLNAKLTIGNLLTLKAEAQNLTLIEADNADESYTMQWAINAANVTKLLVD</sequence>
<evidence type="ECO:0000313" key="2">
    <source>
        <dbReference type="Proteomes" id="UP000609064"/>
    </source>
</evidence>
<accession>A0A917DTP5</accession>
<proteinExistence type="predicted"/>